<dbReference type="Gene3D" id="3.20.20.80">
    <property type="entry name" value="Glycosidases"/>
    <property type="match status" value="1"/>
</dbReference>
<protein>
    <recommendedName>
        <fullName evidence="4">DUF3459 domain-containing protein</fullName>
    </recommendedName>
</protein>
<evidence type="ECO:0000256" key="1">
    <source>
        <dbReference type="SAM" id="MobiDB-lite"/>
    </source>
</evidence>
<proteinExistence type="predicted"/>
<dbReference type="EMBL" id="WHJE01000100">
    <property type="protein sequence ID" value="KAE8763028.1"/>
    <property type="molecule type" value="Genomic_DNA"/>
</dbReference>
<dbReference type="RefSeq" id="WP_152199959.1">
    <property type="nucleotide sequence ID" value="NZ_VUKF01000002.1"/>
</dbReference>
<gene>
    <name evidence="2" type="ORF">GB883_16300</name>
</gene>
<dbReference type="InterPro" id="IPR017853">
    <property type="entry name" value="GH"/>
</dbReference>
<dbReference type="Proteomes" id="UP000451860">
    <property type="component" value="Unassembled WGS sequence"/>
</dbReference>
<evidence type="ECO:0008006" key="4">
    <source>
        <dbReference type="Google" id="ProtNLM"/>
    </source>
</evidence>
<feature type="region of interest" description="Disordered" evidence="1">
    <location>
        <begin position="1"/>
        <end position="25"/>
    </location>
</feature>
<reference evidence="2 3" key="1">
    <citation type="submission" date="2019-10" db="EMBL/GenBank/DDBJ databases">
        <title>Georgenia wutianyii sp. nov. and Georgenia yuyongxinii sp. nov. isolated from plateau pika (Ochotona curzoniae) in the Qinghai-Tibet plateau of China.</title>
        <authorList>
            <person name="Tian Z."/>
        </authorList>
    </citation>
    <scope>NUCLEOTIDE SEQUENCE [LARGE SCALE GENOMIC DNA]</scope>
    <source>
        <strain evidence="2 3">DSM 21501</strain>
    </source>
</reference>
<comment type="caution">
    <text evidence="2">The sequence shown here is derived from an EMBL/GenBank/DDBJ whole genome shotgun (WGS) entry which is preliminary data.</text>
</comment>
<organism evidence="2 3">
    <name type="scientific">Georgenia thermotolerans</name>
    <dbReference type="NCBI Taxonomy" id="527326"/>
    <lineage>
        <taxon>Bacteria</taxon>
        <taxon>Bacillati</taxon>
        <taxon>Actinomycetota</taxon>
        <taxon>Actinomycetes</taxon>
        <taxon>Micrococcales</taxon>
        <taxon>Bogoriellaceae</taxon>
        <taxon>Georgenia</taxon>
    </lineage>
</organism>
<name>A0A7J5UKW1_9MICO</name>
<evidence type="ECO:0000313" key="3">
    <source>
        <dbReference type="Proteomes" id="UP000451860"/>
    </source>
</evidence>
<accession>A0A7J5UKW1</accession>
<evidence type="ECO:0000313" key="2">
    <source>
        <dbReference type="EMBL" id="KAE8763028.1"/>
    </source>
</evidence>
<dbReference type="OrthoDB" id="3249131at2"/>
<sequence>MTDHETTAQATPGEQAPDRRAPRLGDVTTTTVVHRSTRRPTAWWQHAVVLQVRGEADLAGLEALTAEISHVARLGADAIEVHCPGLDPGTEPARGVVEAFVRRAHQRGIKVLVALAGTDAPPQTDAAAWHLARCTAWLHRGIDGIDLISATRPVPPLGPHSHAGIELGALHALIAEHGEDVILTGGGTARDRAALAAHLHEDWLHVTRDDRLVVTPWRPQALRAAITDAYTLRDPVGAPAGWTLATAALSAPAEWGDLDAAALERRHDAAAALMLALPGTAYLHLGEAVGLRQAGDVAAAVRATAAAVAAQKGRADSRFERYRRGLRLRDELRLGTGPVGWIDAPAGTLAFLNREVLVLVNLGVEAVVVPAEREILHASADLPAPVGGEATVPPDTTVWLAMS</sequence>
<dbReference type="AlphaFoldDB" id="A0A7J5UKW1"/>
<dbReference type="SUPFAM" id="SSF51445">
    <property type="entry name" value="(Trans)glycosidases"/>
    <property type="match status" value="1"/>
</dbReference>
<keyword evidence="3" id="KW-1185">Reference proteome</keyword>